<sequence length="406" mass="43479">MTTQEPLPVVIIGGGPAGLMAAEALTERGIVPHLYDAMPSLARKFLMAGKSGLNLTHAEPLEAFLTRFGAANAPLDEPLRALSPQRLREWAYGLGVETFTGTSGRVFPAEMKAAPLLRAWLRRLRANGLTTHVRHKWKGWREDGALLFETPEGERTVKARAVVLALGGASWPQLGSDAAWAPHLEEKGIALSPFRPANCGFDVAWSAHLKESFAGAPLKPVTLSFGGRQVKGECVITQHGLESGAVYTLSAALREALERDGTAVLEIDLLPGRSEREVAERLGEPRGKKSMATHLKRKLGLAGAKAALLRETTGKHVFDDPARLAAAIKHLPVPLLSPRPIDEAISSAGGVPFSEMGTRFMLKKLPGVFCAGEMLDWETPTGGYLLTASFATGRTAGEGAARWLAD</sequence>
<dbReference type="Gene3D" id="2.40.30.10">
    <property type="entry name" value="Translation factors"/>
    <property type="match status" value="1"/>
</dbReference>
<dbReference type="PANTHER" id="PTHR42887">
    <property type="entry name" value="OS12G0638800 PROTEIN"/>
    <property type="match status" value="1"/>
</dbReference>
<evidence type="ECO:0000256" key="1">
    <source>
        <dbReference type="ARBA" id="ARBA00001974"/>
    </source>
</evidence>
<protein>
    <submittedName>
        <fullName evidence="6">HI0933 family protein</fullName>
    </submittedName>
</protein>
<dbReference type="Gene3D" id="1.10.8.260">
    <property type="entry name" value="HI0933 insert domain-like"/>
    <property type="match status" value="1"/>
</dbReference>
<dbReference type="PANTHER" id="PTHR42887:SF1">
    <property type="entry name" value="BLR3961 PROTEIN"/>
    <property type="match status" value="1"/>
</dbReference>
<dbReference type="InterPro" id="IPR055178">
    <property type="entry name" value="RsdA/BaiN/AoA(So)-like_dom"/>
</dbReference>
<keyword evidence="3" id="KW-0274">FAD</keyword>
<dbReference type="RefSeq" id="WP_045443894.1">
    <property type="nucleotide sequence ID" value="NZ_BBIO01000004.1"/>
</dbReference>
<evidence type="ECO:0000256" key="3">
    <source>
        <dbReference type="ARBA" id="ARBA00022827"/>
    </source>
</evidence>
<evidence type="ECO:0000313" key="6">
    <source>
        <dbReference type="EMBL" id="GAK44498.1"/>
    </source>
</evidence>
<keyword evidence="7" id="KW-1185">Reference proteome</keyword>
<dbReference type="InterPro" id="IPR022460">
    <property type="entry name" value="Flavoprotein_PP4765"/>
</dbReference>
<dbReference type="Pfam" id="PF22780">
    <property type="entry name" value="HI0933_like_1st"/>
    <property type="match status" value="1"/>
</dbReference>
<dbReference type="InterPro" id="IPR036188">
    <property type="entry name" value="FAD/NAD-bd_sf"/>
</dbReference>
<dbReference type="NCBIfam" id="TIGR03862">
    <property type="entry name" value="flavo_PP4765"/>
    <property type="match status" value="1"/>
</dbReference>
<feature type="domain" description="RsdA/BaiN/AoA(So)-like insert" evidence="5">
    <location>
        <begin position="195"/>
        <end position="346"/>
    </location>
</feature>
<dbReference type="NCBIfam" id="TIGR00275">
    <property type="entry name" value="aminoacetone oxidase family FAD-binding enzyme"/>
    <property type="match status" value="1"/>
</dbReference>
<dbReference type="InterPro" id="IPR004792">
    <property type="entry name" value="BaiN-like"/>
</dbReference>
<evidence type="ECO:0000256" key="2">
    <source>
        <dbReference type="ARBA" id="ARBA00022630"/>
    </source>
</evidence>
<accession>A0A081B8Y0</accession>
<dbReference type="InterPro" id="IPR057661">
    <property type="entry name" value="RsdA/BaiN/AoA(So)_Rossmann"/>
</dbReference>
<dbReference type="STRING" id="1333998.M2A_0997"/>
<dbReference type="EMBL" id="BBIO01000004">
    <property type="protein sequence ID" value="GAK44498.1"/>
    <property type="molecule type" value="Genomic_DNA"/>
</dbReference>
<reference evidence="6 7" key="1">
    <citation type="submission" date="2014-07" db="EMBL/GenBank/DDBJ databases">
        <title>Tepidicaulis marinum gen. nov., sp. nov., a novel marine bacterium denitrifying nitrate to nitrous oxide strictly under microaerobic conditions.</title>
        <authorList>
            <person name="Takeuchi M."/>
            <person name="Yamagishi T."/>
            <person name="Kamagata Y."/>
            <person name="Oshima K."/>
            <person name="Hattori M."/>
            <person name="Katayama T."/>
            <person name="Hanada S."/>
            <person name="Tamaki H."/>
            <person name="Marumo K."/>
            <person name="Maeda H."/>
            <person name="Nedachi M."/>
            <person name="Iwasaki W."/>
            <person name="Suwa Y."/>
            <person name="Sakata S."/>
        </authorList>
    </citation>
    <scope>NUCLEOTIDE SEQUENCE [LARGE SCALE GENOMIC DNA]</scope>
    <source>
        <strain evidence="6 7">MA2</strain>
    </source>
</reference>
<dbReference type="SUPFAM" id="SSF51905">
    <property type="entry name" value="FAD/NAD(P)-binding domain"/>
    <property type="match status" value="1"/>
</dbReference>
<gene>
    <name evidence="6" type="ORF">M2A_0997</name>
</gene>
<dbReference type="Pfam" id="PF03486">
    <property type="entry name" value="HI0933_like"/>
    <property type="match status" value="1"/>
</dbReference>
<name>A0A081B8Y0_9HYPH</name>
<dbReference type="eggNOG" id="COG2081">
    <property type="taxonomic scope" value="Bacteria"/>
</dbReference>
<dbReference type="AlphaFoldDB" id="A0A081B8Y0"/>
<comment type="caution">
    <text evidence="6">The sequence shown here is derived from an EMBL/GenBank/DDBJ whole genome shotgun (WGS) entry which is preliminary data.</text>
</comment>
<comment type="cofactor">
    <cofactor evidence="1">
        <name>FAD</name>
        <dbReference type="ChEBI" id="CHEBI:57692"/>
    </cofactor>
</comment>
<keyword evidence="2" id="KW-0285">Flavoprotein</keyword>
<evidence type="ECO:0000259" key="4">
    <source>
        <dbReference type="Pfam" id="PF03486"/>
    </source>
</evidence>
<proteinExistence type="predicted"/>
<organism evidence="6 7">
    <name type="scientific">Tepidicaulis marinus</name>
    <dbReference type="NCBI Taxonomy" id="1333998"/>
    <lineage>
        <taxon>Bacteria</taxon>
        <taxon>Pseudomonadati</taxon>
        <taxon>Pseudomonadota</taxon>
        <taxon>Alphaproteobacteria</taxon>
        <taxon>Hyphomicrobiales</taxon>
        <taxon>Parvibaculaceae</taxon>
        <taxon>Tepidicaulis</taxon>
    </lineage>
</organism>
<dbReference type="SUPFAM" id="SSF160996">
    <property type="entry name" value="HI0933 insert domain-like"/>
    <property type="match status" value="1"/>
</dbReference>
<dbReference type="InterPro" id="IPR023166">
    <property type="entry name" value="BaiN-like_dom_sf"/>
</dbReference>
<dbReference type="Gene3D" id="3.50.50.60">
    <property type="entry name" value="FAD/NAD(P)-binding domain"/>
    <property type="match status" value="1"/>
</dbReference>
<evidence type="ECO:0000313" key="7">
    <source>
        <dbReference type="Proteomes" id="UP000028702"/>
    </source>
</evidence>
<dbReference type="PRINTS" id="PR00411">
    <property type="entry name" value="PNDRDTASEI"/>
</dbReference>
<dbReference type="Proteomes" id="UP000028702">
    <property type="component" value="Unassembled WGS sequence"/>
</dbReference>
<feature type="domain" description="RsdA/BaiN/AoA(So)-like Rossmann fold-like" evidence="4">
    <location>
        <begin position="9"/>
        <end position="398"/>
    </location>
</feature>
<evidence type="ECO:0000259" key="5">
    <source>
        <dbReference type="Pfam" id="PF22780"/>
    </source>
</evidence>